<feature type="domain" description="CCHC-type" evidence="2">
    <location>
        <begin position="95"/>
        <end position="109"/>
    </location>
</feature>
<dbReference type="SMART" id="SM00343">
    <property type="entry name" value="ZnF_C2HC"/>
    <property type="match status" value="3"/>
</dbReference>
<dbReference type="AlphaFoldDB" id="A0A2G8LFJ1"/>
<feature type="domain" description="CCHC-type" evidence="2">
    <location>
        <begin position="58"/>
        <end position="73"/>
    </location>
</feature>
<keyword evidence="1" id="KW-0863">Zinc-finger</keyword>
<dbReference type="GO" id="GO:0003723">
    <property type="term" value="F:RNA binding"/>
    <property type="evidence" value="ECO:0007669"/>
    <property type="project" value="InterPro"/>
</dbReference>
<evidence type="ECO:0000259" key="2">
    <source>
        <dbReference type="PROSITE" id="PS50158"/>
    </source>
</evidence>
<protein>
    <submittedName>
        <fullName evidence="3">Putative zinc finger CCHC domain-containing protein 3-like</fullName>
    </submittedName>
</protein>
<sequence>MERFAARGSRNTVSFLDYSMGTRQYKVELVELEKDISSSLKLGGRNCWVRYSGQPRTCLKCDKEGHIASECQEVRCFNCLRLGHTSKNCEAPVSCQTCEKSGHMYRDCPISFANKVRPQSSEWTNAIIMLQKSWGGLSPYKINVNRLPTR</sequence>
<evidence type="ECO:0000256" key="1">
    <source>
        <dbReference type="PROSITE-ProRule" id="PRU00047"/>
    </source>
</evidence>
<dbReference type="GO" id="GO:0003690">
    <property type="term" value="F:double-stranded DNA binding"/>
    <property type="evidence" value="ECO:0007669"/>
    <property type="project" value="InterPro"/>
</dbReference>
<feature type="domain" description="CCHC-type" evidence="2">
    <location>
        <begin position="75"/>
        <end position="89"/>
    </location>
</feature>
<dbReference type="GO" id="GO:0002218">
    <property type="term" value="P:activation of innate immune response"/>
    <property type="evidence" value="ECO:0007669"/>
    <property type="project" value="InterPro"/>
</dbReference>
<accession>A0A2G8LFJ1</accession>
<dbReference type="PANTHER" id="PTHR22639">
    <property type="entry name" value="GAG-RELATED PROTEIN"/>
    <property type="match status" value="1"/>
</dbReference>
<name>A0A2G8LFJ1_STIJA</name>
<keyword evidence="1" id="KW-0479">Metal-binding</keyword>
<comment type="caution">
    <text evidence="3">The sequence shown here is derived from an EMBL/GenBank/DDBJ whole genome shotgun (WGS) entry which is preliminary data.</text>
</comment>
<dbReference type="Gene3D" id="4.10.60.10">
    <property type="entry name" value="Zinc finger, CCHC-type"/>
    <property type="match status" value="1"/>
</dbReference>
<dbReference type="EMBL" id="MRZV01000095">
    <property type="protein sequence ID" value="PIK59014.1"/>
    <property type="molecule type" value="Genomic_DNA"/>
</dbReference>
<dbReference type="InterPro" id="IPR001878">
    <property type="entry name" value="Znf_CCHC"/>
</dbReference>
<proteinExistence type="predicted"/>
<dbReference type="InterPro" id="IPR042509">
    <property type="entry name" value="ZCCHC3"/>
</dbReference>
<keyword evidence="1" id="KW-0862">Zinc</keyword>
<dbReference type="GO" id="GO:0008270">
    <property type="term" value="F:zinc ion binding"/>
    <property type="evidence" value="ECO:0007669"/>
    <property type="project" value="UniProtKB-KW"/>
</dbReference>
<dbReference type="PANTHER" id="PTHR22639:SF3">
    <property type="entry name" value="ZINC FINGER CCHC DOMAIN-CONTAINING PROTEIN 3"/>
    <property type="match status" value="1"/>
</dbReference>
<evidence type="ECO:0000313" key="4">
    <source>
        <dbReference type="Proteomes" id="UP000230750"/>
    </source>
</evidence>
<dbReference type="PROSITE" id="PS50158">
    <property type="entry name" value="ZF_CCHC"/>
    <property type="match status" value="3"/>
</dbReference>
<dbReference type="Pfam" id="PF00098">
    <property type="entry name" value="zf-CCHC"/>
    <property type="match status" value="2"/>
</dbReference>
<dbReference type="Proteomes" id="UP000230750">
    <property type="component" value="Unassembled WGS sequence"/>
</dbReference>
<dbReference type="InterPro" id="IPR036875">
    <property type="entry name" value="Znf_CCHC_sf"/>
</dbReference>
<reference evidence="3 4" key="1">
    <citation type="journal article" date="2017" name="PLoS Biol.">
        <title>The sea cucumber genome provides insights into morphological evolution and visceral regeneration.</title>
        <authorList>
            <person name="Zhang X."/>
            <person name="Sun L."/>
            <person name="Yuan J."/>
            <person name="Sun Y."/>
            <person name="Gao Y."/>
            <person name="Zhang L."/>
            <person name="Li S."/>
            <person name="Dai H."/>
            <person name="Hamel J.F."/>
            <person name="Liu C."/>
            <person name="Yu Y."/>
            <person name="Liu S."/>
            <person name="Lin W."/>
            <person name="Guo K."/>
            <person name="Jin S."/>
            <person name="Xu P."/>
            <person name="Storey K.B."/>
            <person name="Huan P."/>
            <person name="Zhang T."/>
            <person name="Zhou Y."/>
            <person name="Zhang J."/>
            <person name="Lin C."/>
            <person name="Li X."/>
            <person name="Xing L."/>
            <person name="Huo D."/>
            <person name="Sun M."/>
            <person name="Wang L."/>
            <person name="Mercier A."/>
            <person name="Li F."/>
            <person name="Yang H."/>
            <person name="Xiang J."/>
        </authorList>
    </citation>
    <scope>NUCLEOTIDE SEQUENCE [LARGE SCALE GENOMIC DNA]</scope>
    <source>
        <strain evidence="3">Shaxun</strain>
        <tissue evidence="3">Muscle</tissue>
    </source>
</reference>
<evidence type="ECO:0000313" key="3">
    <source>
        <dbReference type="EMBL" id="PIK59014.1"/>
    </source>
</evidence>
<dbReference type="SUPFAM" id="SSF57756">
    <property type="entry name" value="Retrovirus zinc finger-like domains"/>
    <property type="match status" value="2"/>
</dbReference>
<organism evidence="3 4">
    <name type="scientific">Stichopus japonicus</name>
    <name type="common">Sea cucumber</name>
    <dbReference type="NCBI Taxonomy" id="307972"/>
    <lineage>
        <taxon>Eukaryota</taxon>
        <taxon>Metazoa</taxon>
        <taxon>Echinodermata</taxon>
        <taxon>Eleutherozoa</taxon>
        <taxon>Echinozoa</taxon>
        <taxon>Holothuroidea</taxon>
        <taxon>Aspidochirotacea</taxon>
        <taxon>Aspidochirotida</taxon>
        <taxon>Stichopodidae</taxon>
        <taxon>Apostichopus</taxon>
    </lineage>
</organism>
<dbReference type="OrthoDB" id="10064617at2759"/>
<keyword evidence="4" id="KW-1185">Reference proteome</keyword>
<gene>
    <name evidence="3" type="ORF">BSL78_04041</name>
</gene>